<comment type="caution">
    <text evidence="6">The sequence shown here is derived from an EMBL/GenBank/DDBJ whole genome shotgun (WGS) entry which is preliminary data.</text>
</comment>
<keyword evidence="3 5" id="KW-0862">Zinc</keyword>
<gene>
    <name evidence="6" type="ORF">LTR69_002574</name>
</gene>
<keyword evidence="5" id="KW-0805">Transcription regulation</keyword>
<accession>A0ABR0JJA3</accession>
<keyword evidence="5" id="KW-0479">Metal-binding</keyword>
<evidence type="ECO:0000256" key="4">
    <source>
        <dbReference type="ARBA" id="ARBA00023242"/>
    </source>
</evidence>
<comment type="subcellular location">
    <subcellularLocation>
        <location evidence="1 5">Nucleus</location>
    </subcellularLocation>
</comment>
<keyword evidence="5" id="KW-0863">Zinc-finger</keyword>
<reference evidence="6 7" key="1">
    <citation type="submission" date="2023-08" db="EMBL/GenBank/DDBJ databases">
        <title>Black Yeasts Isolated from many extreme environments.</title>
        <authorList>
            <person name="Coleine C."/>
            <person name="Stajich J.E."/>
            <person name="Selbmann L."/>
        </authorList>
    </citation>
    <scope>NUCLEOTIDE SEQUENCE [LARGE SCALE GENOMIC DNA]</scope>
    <source>
        <strain evidence="6 7">CCFEE 6328</strain>
    </source>
</reference>
<evidence type="ECO:0000256" key="5">
    <source>
        <dbReference type="RuleBase" id="RU364033"/>
    </source>
</evidence>
<dbReference type="PANTHER" id="PTHR20934:SF0">
    <property type="entry name" value="TRANSCRIPTION ELONGATION FACTOR 1 HOMOLOG"/>
    <property type="match status" value="1"/>
</dbReference>
<keyword evidence="5" id="KW-0804">Transcription</keyword>
<evidence type="ECO:0000256" key="2">
    <source>
        <dbReference type="ARBA" id="ARBA00009730"/>
    </source>
</evidence>
<evidence type="ECO:0000313" key="7">
    <source>
        <dbReference type="Proteomes" id="UP001345691"/>
    </source>
</evidence>
<dbReference type="InterPro" id="IPR038567">
    <property type="entry name" value="T_Elf1_sf"/>
</dbReference>
<comment type="function">
    <text evidence="5">Transcription elongation factor implicated in the maintenance of proper chromatin structure in actively transcribed regions.</text>
</comment>
<dbReference type="InterPro" id="IPR007808">
    <property type="entry name" value="Elf1"/>
</dbReference>
<dbReference type="EMBL" id="JAVRRF010000004">
    <property type="protein sequence ID" value="KAK5066056.1"/>
    <property type="molecule type" value="Genomic_DNA"/>
</dbReference>
<dbReference type="Pfam" id="PF05129">
    <property type="entry name" value="Zn_ribbon_Elf1"/>
    <property type="match status" value="1"/>
</dbReference>
<keyword evidence="7" id="KW-1185">Reference proteome</keyword>
<dbReference type="Gene3D" id="2.20.25.190">
    <property type="match status" value="1"/>
</dbReference>
<keyword evidence="4 5" id="KW-0539">Nucleus</keyword>
<dbReference type="PANTHER" id="PTHR20934">
    <property type="entry name" value="TRANSCRIPTION ELONGATION FACTOR 1 HOMOLOG"/>
    <property type="match status" value="1"/>
</dbReference>
<protein>
    <recommendedName>
        <fullName evidence="5">Transcription elongation factor 1 homolog</fullName>
    </recommendedName>
</protein>
<evidence type="ECO:0000313" key="6">
    <source>
        <dbReference type="EMBL" id="KAK5066056.1"/>
    </source>
</evidence>
<evidence type="ECO:0000256" key="3">
    <source>
        <dbReference type="ARBA" id="ARBA00022833"/>
    </source>
</evidence>
<sequence>MTHRKATGIRKPRRKPRLAKVFNCLMCERNDVVRVEMRRKKKMIGGKKRTVKEGTGKLECSSCHAKFQHPIGHLSAEVDVFSAWVDALDAKKEANDAAVATSTTTGN</sequence>
<organism evidence="6 7">
    <name type="scientific">Exophiala sideris</name>
    <dbReference type="NCBI Taxonomy" id="1016849"/>
    <lineage>
        <taxon>Eukaryota</taxon>
        <taxon>Fungi</taxon>
        <taxon>Dikarya</taxon>
        <taxon>Ascomycota</taxon>
        <taxon>Pezizomycotina</taxon>
        <taxon>Eurotiomycetes</taxon>
        <taxon>Chaetothyriomycetidae</taxon>
        <taxon>Chaetothyriales</taxon>
        <taxon>Herpotrichiellaceae</taxon>
        <taxon>Exophiala</taxon>
    </lineage>
</organism>
<dbReference type="Proteomes" id="UP001345691">
    <property type="component" value="Unassembled WGS sequence"/>
</dbReference>
<proteinExistence type="inferred from homology"/>
<comment type="similarity">
    <text evidence="2 5">Belongs to the ELOF1 family.</text>
</comment>
<dbReference type="SUPFAM" id="SSF57783">
    <property type="entry name" value="Zinc beta-ribbon"/>
    <property type="match status" value="1"/>
</dbReference>
<name>A0ABR0JJA3_9EURO</name>
<evidence type="ECO:0000256" key="1">
    <source>
        <dbReference type="ARBA" id="ARBA00004123"/>
    </source>
</evidence>